<dbReference type="Gene3D" id="1.10.10.10">
    <property type="entry name" value="Winged helix-like DNA-binding domain superfamily/Winged helix DNA-binding domain"/>
    <property type="match status" value="1"/>
</dbReference>
<accession>A0A2Z4J995</accession>
<dbReference type="AlphaFoldDB" id="A0A2Z4J995"/>
<organism evidence="2 3">
    <name type="scientific">Streptomyces cadmiisoli</name>
    <dbReference type="NCBI Taxonomy" id="2184053"/>
    <lineage>
        <taxon>Bacteria</taxon>
        <taxon>Bacillati</taxon>
        <taxon>Actinomycetota</taxon>
        <taxon>Actinomycetes</taxon>
        <taxon>Kitasatosporales</taxon>
        <taxon>Streptomycetaceae</taxon>
        <taxon>Streptomyces</taxon>
        <taxon>Streptomyces aurantiacus group</taxon>
    </lineage>
</organism>
<dbReference type="InterPro" id="IPR036388">
    <property type="entry name" value="WH-like_DNA-bd_sf"/>
</dbReference>
<dbReference type="InterPro" id="IPR036390">
    <property type="entry name" value="WH_DNA-bd_sf"/>
</dbReference>
<dbReference type="PANTHER" id="PTHR33164:SF95">
    <property type="entry name" value="TRANSCRIPTIONAL REGULATOR"/>
    <property type="match status" value="1"/>
</dbReference>
<gene>
    <name evidence="2" type="ORF">DN051_38305</name>
</gene>
<dbReference type="PROSITE" id="PS50995">
    <property type="entry name" value="HTH_MARR_2"/>
    <property type="match status" value="1"/>
</dbReference>
<dbReference type="InterPro" id="IPR039422">
    <property type="entry name" value="MarR/SlyA-like"/>
</dbReference>
<name>A0A2Z4J995_9ACTN</name>
<evidence type="ECO:0000313" key="2">
    <source>
        <dbReference type="EMBL" id="AWW41772.1"/>
    </source>
</evidence>
<evidence type="ECO:0000259" key="1">
    <source>
        <dbReference type="PROSITE" id="PS50995"/>
    </source>
</evidence>
<dbReference type="EMBL" id="CP030073">
    <property type="protein sequence ID" value="AWW41772.1"/>
    <property type="molecule type" value="Genomic_DNA"/>
</dbReference>
<dbReference type="GO" id="GO:0006950">
    <property type="term" value="P:response to stress"/>
    <property type="evidence" value="ECO:0007669"/>
    <property type="project" value="TreeGrafter"/>
</dbReference>
<dbReference type="Proteomes" id="UP000249616">
    <property type="component" value="Chromosome"/>
</dbReference>
<feature type="domain" description="HTH marR-type" evidence="1">
    <location>
        <begin position="12"/>
        <end position="147"/>
    </location>
</feature>
<protein>
    <submittedName>
        <fullName evidence="2">MarR family transcriptional regulator</fullName>
    </submittedName>
</protein>
<dbReference type="SMART" id="SM00347">
    <property type="entry name" value="HTH_MARR"/>
    <property type="match status" value="1"/>
</dbReference>
<dbReference type="Pfam" id="PF01047">
    <property type="entry name" value="MarR"/>
    <property type="match status" value="1"/>
</dbReference>
<dbReference type="GO" id="GO:0003700">
    <property type="term" value="F:DNA-binding transcription factor activity"/>
    <property type="evidence" value="ECO:0007669"/>
    <property type="project" value="InterPro"/>
</dbReference>
<keyword evidence="3" id="KW-1185">Reference proteome</keyword>
<dbReference type="PANTHER" id="PTHR33164">
    <property type="entry name" value="TRANSCRIPTIONAL REGULATOR, MARR FAMILY"/>
    <property type="match status" value="1"/>
</dbReference>
<reference evidence="2 3" key="1">
    <citation type="journal article" date="2019" name="Int. J. Syst. Evol. Microbiol.">
        <title>Streptomyces cadmiisoli sp. nov., a novel actinomycete isolated from cadmium-contaminated soil.</title>
        <authorList>
            <person name="Li K."/>
            <person name="Tang X."/>
            <person name="Zhao J."/>
            <person name="Guo Y."/>
            <person name="Tang Y."/>
            <person name="Gao J."/>
        </authorList>
    </citation>
    <scope>NUCLEOTIDE SEQUENCE [LARGE SCALE GENOMIC DNA]</scope>
    <source>
        <strain evidence="2 3">ZFG47</strain>
    </source>
</reference>
<dbReference type="SUPFAM" id="SSF46785">
    <property type="entry name" value="Winged helix' DNA-binding domain"/>
    <property type="match status" value="1"/>
</dbReference>
<evidence type="ECO:0000313" key="3">
    <source>
        <dbReference type="Proteomes" id="UP000249616"/>
    </source>
</evidence>
<dbReference type="KEGG" id="scad:DN051_38305"/>
<dbReference type="InterPro" id="IPR000835">
    <property type="entry name" value="HTH_MarR-typ"/>
</dbReference>
<sequence length="158" mass="17475">MVGRHKPTEAVEFDLSAMIGHLLRACQQLHVAIWTDLFPGGITSTQFAVLHALAHEGPLNQTALRSKARLDRSTTADMVRRLVARRLVSQAKDPDDARRRVVRLTAAGRALYAESTIRAAQVNETMLAGLGEEERAALLALLSSLLEQHRGLLDYRED</sequence>
<proteinExistence type="predicted"/>